<feature type="compositionally biased region" description="Polar residues" evidence="1">
    <location>
        <begin position="1"/>
        <end position="14"/>
    </location>
</feature>
<evidence type="ECO:0008006" key="5">
    <source>
        <dbReference type="Google" id="ProtNLM"/>
    </source>
</evidence>
<evidence type="ECO:0000313" key="3">
    <source>
        <dbReference type="EMBL" id="KAK2734761.1"/>
    </source>
</evidence>
<evidence type="ECO:0000256" key="1">
    <source>
        <dbReference type="SAM" id="MobiDB-lite"/>
    </source>
</evidence>
<dbReference type="AlphaFoldDB" id="A0AAD9Y270"/>
<reference evidence="3" key="1">
    <citation type="submission" date="2023-02" db="EMBL/GenBank/DDBJ databases">
        <title>Colletotrichum kahawae CIFC_Que2 genome sequencing and assembly.</title>
        <authorList>
            <person name="Baroncelli R."/>
        </authorList>
    </citation>
    <scope>NUCLEOTIDE SEQUENCE</scope>
    <source>
        <strain evidence="3">CIFC_Que2</strain>
    </source>
</reference>
<proteinExistence type="predicted"/>
<gene>
    <name evidence="3" type="ORF">CKAH01_07995</name>
</gene>
<feature type="transmembrane region" description="Helical" evidence="2">
    <location>
        <begin position="84"/>
        <end position="108"/>
    </location>
</feature>
<keyword evidence="4" id="KW-1185">Reference proteome</keyword>
<protein>
    <recommendedName>
        <fullName evidence="5">Transmembrane protein</fullName>
    </recommendedName>
</protein>
<dbReference type="EMBL" id="VYYT01000456">
    <property type="protein sequence ID" value="KAK2734761.1"/>
    <property type="molecule type" value="Genomic_DNA"/>
</dbReference>
<evidence type="ECO:0000313" key="4">
    <source>
        <dbReference type="Proteomes" id="UP001281614"/>
    </source>
</evidence>
<sequence length="169" mass="18836">MAFGPSDSSITSPSHPGRATRTFLATPSHDSQNPCLVFPRLQLWAVPGRLLPRERETAAARGVGRSQTRYHSPLFLSPLLLSHLLGISLLFSLSLFSSSAVCAFFALLRWNCYSSSGTLNLAEEKTRVVHCKPFFDSVTRQHTRRMPTYVPSLPPLSSPTDQTDRHERQ</sequence>
<comment type="caution">
    <text evidence="3">The sequence shown here is derived from an EMBL/GenBank/DDBJ whole genome shotgun (WGS) entry which is preliminary data.</text>
</comment>
<evidence type="ECO:0000256" key="2">
    <source>
        <dbReference type="SAM" id="Phobius"/>
    </source>
</evidence>
<feature type="region of interest" description="Disordered" evidence="1">
    <location>
        <begin position="146"/>
        <end position="169"/>
    </location>
</feature>
<name>A0AAD9Y270_COLKA</name>
<feature type="region of interest" description="Disordered" evidence="1">
    <location>
        <begin position="1"/>
        <end position="28"/>
    </location>
</feature>
<dbReference type="Proteomes" id="UP001281614">
    <property type="component" value="Unassembled WGS sequence"/>
</dbReference>
<keyword evidence="2" id="KW-1133">Transmembrane helix</keyword>
<organism evidence="3 4">
    <name type="scientific">Colletotrichum kahawae</name>
    <name type="common">Coffee berry disease fungus</name>
    <dbReference type="NCBI Taxonomy" id="34407"/>
    <lineage>
        <taxon>Eukaryota</taxon>
        <taxon>Fungi</taxon>
        <taxon>Dikarya</taxon>
        <taxon>Ascomycota</taxon>
        <taxon>Pezizomycotina</taxon>
        <taxon>Sordariomycetes</taxon>
        <taxon>Hypocreomycetidae</taxon>
        <taxon>Glomerellales</taxon>
        <taxon>Glomerellaceae</taxon>
        <taxon>Colletotrichum</taxon>
        <taxon>Colletotrichum gloeosporioides species complex</taxon>
    </lineage>
</organism>
<keyword evidence="2" id="KW-0812">Transmembrane</keyword>
<keyword evidence="2" id="KW-0472">Membrane</keyword>
<accession>A0AAD9Y270</accession>